<dbReference type="PRINTS" id="PR01021">
    <property type="entry name" value="OMPADOMAIN"/>
</dbReference>
<dbReference type="PROSITE" id="PS51123">
    <property type="entry name" value="OMPA_2"/>
    <property type="match status" value="1"/>
</dbReference>
<dbReference type="OrthoDB" id="9814546at2"/>
<dbReference type="PANTHER" id="PTHR30329">
    <property type="entry name" value="STATOR ELEMENT OF FLAGELLAR MOTOR COMPLEX"/>
    <property type="match status" value="1"/>
</dbReference>
<evidence type="ECO:0000256" key="1">
    <source>
        <dbReference type="ARBA" id="ARBA00004442"/>
    </source>
</evidence>
<evidence type="ECO:0000256" key="5">
    <source>
        <dbReference type="SAM" id="MobiDB-lite"/>
    </source>
</evidence>
<keyword evidence="7" id="KW-0560">Oxidoreductase</keyword>
<sequence length="347" mass="35247">MISRAVALALMLTVAACDGGLISGGGEGRPIGAQIVHPNATVLQVLSLKRGSDRSAVTIRIFNARDRDITLNEGSEQSYILTDNGEKLLLVPGAANGDLSIPAGKAMDGEIIFSGKLPSSGTATLIFNANGSRDSAFTASPRFEVTLPLDAAGGGGIPDASALSGMRAIPASRMGPAGGGGSSLGNAGTATSSLALVDRLKSELGATESDRGTIISLAGDITFDFNKASIRADAEPTLARLAELISAGGSGEIAIEGHTDAKGEDAFNKRLSEQRAQAVKAYLVGKGVAEARLRTIGLGELRPVAPNAKPDGSDDEVGRQRNRRVEVVLPKATAPGGTASPTPTATP</sequence>
<dbReference type="Pfam" id="PF00691">
    <property type="entry name" value="OmpA"/>
    <property type="match status" value="1"/>
</dbReference>
<protein>
    <submittedName>
        <fullName evidence="7">Photosystem I P700 chlorophyll a apoprotein A2</fullName>
        <ecNumber evidence="7">1.97.1.12</ecNumber>
    </submittedName>
</protein>
<dbReference type="RefSeq" id="WP_088331992.1">
    <property type="nucleotide sequence ID" value="NZ_NBBJ01000001.1"/>
</dbReference>
<keyword evidence="3" id="KW-0998">Cell outer membrane</keyword>
<gene>
    <name evidence="7" type="primary">psaB</name>
    <name evidence="7" type="ORF">SPMU_07210</name>
</gene>
<dbReference type="InterPro" id="IPR036737">
    <property type="entry name" value="OmpA-like_sf"/>
</dbReference>
<name>A0A245ZRN9_9SPHN</name>
<feature type="domain" description="OmpA-like" evidence="6">
    <location>
        <begin position="210"/>
        <end position="333"/>
    </location>
</feature>
<evidence type="ECO:0000256" key="3">
    <source>
        <dbReference type="ARBA" id="ARBA00023237"/>
    </source>
</evidence>
<dbReference type="Gene3D" id="3.30.1330.60">
    <property type="entry name" value="OmpA-like domain"/>
    <property type="match status" value="1"/>
</dbReference>
<dbReference type="InterPro" id="IPR006665">
    <property type="entry name" value="OmpA-like"/>
</dbReference>
<keyword evidence="8" id="KW-1185">Reference proteome</keyword>
<dbReference type="PROSITE" id="PS51257">
    <property type="entry name" value="PROKAR_LIPOPROTEIN"/>
    <property type="match status" value="1"/>
</dbReference>
<proteinExistence type="predicted"/>
<dbReference type="EMBL" id="NBBJ01000001">
    <property type="protein sequence ID" value="OWK32396.1"/>
    <property type="molecule type" value="Genomic_DNA"/>
</dbReference>
<comment type="subcellular location">
    <subcellularLocation>
        <location evidence="1">Cell outer membrane</location>
    </subcellularLocation>
</comment>
<comment type="caution">
    <text evidence="7">The sequence shown here is derived from an EMBL/GenBank/DDBJ whole genome shotgun (WGS) entry which is preliminary data.</text>
</comment>
<dbReference type="PANTHER" id="PTHR30329:SF21">
    <property type="entry name" value="LIPOPROTEIN YIAD-RELATED"/>
    <property type="match status" value="1"/>
</dbReference>
<dbReference type="EC" id="1.97.1.12" evidence="7"/>
<dbReference type="CDD" id="cd07185">
    <property type="entry name" value="OmpA_C-like"/>
    <property type="match status" value="1"/>
</dbReference>
<accession>A0A245ZRN9</accession>
<evidence type="ECO:0000313" key="7">
    <source>
        <dbReference type="EMBL" id="OWK32396.1"/>
    </source>
</evidence>
<dbReference type="GO" id="GO:0009279">
    <property type="term" value="C:cell outer membrane"/>
    <property type="evidence" value="ECO:0007669"/>
    <property type="project" value="UniProtKB-SubCell"/>
</dbReference>
<keyword evidence="2 4" id="KW-0472">Membrane</keyword>
<evidence type="ECO:0000256" key="2">
    <source>
        <dbReference type="ARBA" id="ARBA00023136"/>
    </source>
</evidence>
<reference evidence="7 8" key="1">
    <citation type="submission" date="2017-03" db="EMBL/GenBank/DDBJ databases">
        <title>Genome sequence of Sphingomonas mucosissima DSM 17494.</title>
        <authorList>
            <person name="Poehlein A."/>
            <person name="Wuebbeler J.H."/>
            <person name="Steinbuechel A."/>
            <person name="Daniel R."/>
        </authorList>
    </citation>
    <scope>NUCLEOTIDE SEQUENCE [LARGE SCALE GENOMIC DNA]</scope>
    <source>
        <strain evidence="7 8">DSM 17494</strain>
    </source>
</reference>
<evidence type="ECO:0000313" key="8">
    <source>
        <dbReference type="Proteomes" id="UP000197783"/>
    </source>
</evidence>
<evidence type="ECO:0000256" key="4">
    <source>
        <dbReference type="PROSITE-ProRule" id="PRU00473"/>
    </source>
</evidence>
<dbReference type="GO" id="GO:0016491">
    <property type="term" value="F:oxidoreductase activity"/>
    <property type="evidence" value="ECO:0007669"/>
    <property type="project" value="UniProtKB-KW"/>
</dbReference>
<dbReference type="InterPro" id="IPR050330">
    <property type="entry name" value="Bact_OuterMem_StrucFunc"/>
</dbReference>
<dbReference type="AlphaFoldDB" id="A0A245ZRN9"/>
<feature type="compositionally biased region" description="Low complexity" evidence="5">
    <location>
        <begin position="332"/>
        <end position="347"/>
    </location>
</feature>
<organism evidence="7 8">
    <name type="scientific">Sphingomonas mucosissima</name>
    <dbReference type="NCBI Taxonomy" id="370959"/>
    <lineage>
        <taxon>Bacteria</taxon>
        <taxon>Pseudomonadati</taxon>
        <taxon>Pseudomonadota</taxon>
        <taxon>Alphaproteobacteria</taxon>
        <taxon>Sphingomonadales</taxon>
        <taxon>Sphingomonadaceae</taxon>
        <taxon>Sphingomonas</taxon>
    </lineage>
</organism>
<dbReference type="SUPFAM" id="SSF103088">
    <property type="entry name" value="OmpA-like"/>
    <property type="match status" value="1"/>
</dbReference>
<feature type="compositionally biased region" description="Basic and acidic residues" evidence="5">
    <location>
        <begin position="316"/>
        <end position="326"/>
    </location>
</feature>
<evidence type="ECO:0000259" key="6">
    <source>
        <dbReference type="PROSITE" id="PS51123"/>
    </source>
</evidence>
<dbReference type="InterPro" id="IPR006664">
    <property type="entry name" value="OMP_bac"/>
</dbReference>
<dbReference type="Proteomes" id="UP000197783">
    <property type="component" value="Unassembled WGS sequence"/>
</dbReference>
<feature type="region of interest" description="Disordered" evidence="5">
    <location>
        <begin position="304"/>
        <end position="347"/>
    </location>
</feature>